<name>A0A2P2NVC2_RHIMU</name>
<dbReference type="EMBL" id="GGEC01065940">
    <property type="protein sequence ID" value="MBX46424.1"/>
    <property type="molecule type" value="Transcribed_RNA"/>
</dbReference>
<dbReference type="AlphaFoldDB" id="A0A2P2NVC2"/>
<reference evidence="1" key="1">
    <citation type="submission" date="2018-02" db="EMBL/GenBank/DDBJ databases">
        <title>Rhizophora mucronata_Transcriptome.</title>
        <authorList>
            <person name="Meera S.P."/>
            <person name="Sreeshan A."/>
            <person name="Augustine A."/>
        </authorList>
    </citation>
    <scope>NUCLEOTIDE SEQUENCE</scope>
    <source>
        <tissue evidence="1">Leaf</tissue>
    </source>
</reference>
<sequence length="35" mass="4056">MVQGTHYTQYVRLLQSDIHVIIICNMHDQVRSAAN</sequence>
<organism evidence="1">
    <name type="scientific">Rhizophora mucronata</name>
    <name type="common">Asiatic mangrove</name>
    <dbReference type="NCBI Taxonomy" id="61149"/>
    <lineage>
        <taxon>Eukaryota</taxon>
        <taxon>Viridiplantae</taxon>
        <taxon>Streptophyta</taxon>
        <taxon>Embryophyta</taxon>
        <taxon>Tracheophyta</taxon>
        <taxon>Spermatophyta</taxon>
        <taxon>Magnoliopsida</taxon>
        <taxon>eudicotyledons</taxon>
        <taxon>Gunneridae</taxon>
        <taxon>Pentapetalae</taxon>
        <taxon>rosids</taxon>
        <taxon>fabids</taxon>
        <taxon>Malpighiales</taxon>
        <taxon>Rhizophoraceae</taxon>
        <taxon>Rhizophora</taxon>
    </lineage>
</organism>
<accession>A0A2P2NVC2</accession>
<protein>
    <submittedName>
        <fullName evidence="1">Uncharacterized protein</fullName>
    </submittedName>
</protein>
<evidence type="ECO:0000313" key="1">
    <source>
        <dbReference type="EMBL" id="MBX46424.1"/>
    </source>
</evidence>
<proteinExistence type="predicted"/>